<dbReference type="SUPFAM" id="SSF55729">
    <property type="entry name" value="Acyl-CoA N-acyltransferases (Nat)"/>
    <property type="match status" value="1"/>
</dbReference>
<accession>A0A378RLR6</accession>
<sequence length="154" mass="18200">MIIRPAVLEDMPALQLLYQKQFADLQRHQPYSFKADLPALSFLQETIEEEDGEFLLAFDQDQLVGMTALFIEQTLPYECFVSHRYLNFADLYVEEAYRNQGIGKQLIQAVKDWAKQKQVDYIELLVLKQNSKALQLYIEQEFEIVHTTMRYRLD</sequence>
<keyword evidence="2" id="KW-0012">Acyltransferase</keyword>
<dbReference type="CDD" id="cd04301">
    <property type="entry name" value="NAT_SF"/>
    <property type="match status" value="1"/>
</dbReference>
<dbReference type="InterPro" id="IPR050832">
    <property type="entry name" value="Bact_Acetyltransf"/>
</dbReference>
<dbReference type="Pfam" id="PF00583">
    <property type="entry name" value="Acetyltransf_1"/>
    <property type="match status" value="1"/>
</dbReference>
<feature type="domain" description="N-acetyltransferase" evidence="3">
    <location>
        <begin position="1"/>
        <end position="154"/>
    </location>
</feature>
<reference evidence="4 5" key="1">
    <citation type="submission" date="2018-06" db="EMBL/GenBank/DDBJ databases">
        <authorList>
            <consortium name="Pathogen Informatics"/>
            <person name="Doyle S."/>
        </authorList>
    </citation>
    <scope>NUCLEOTIDE SEQUENCE [LARGE SCALE GENOMIC DNA]</scope>
    <source>
        <strain evidence="4 5">NCTC11179</strain>
    </source>
</reference>
<dbReference type="RefSeq" id="WP_115090259.1">
    <property type="nucleotide sequence ID" value="NZ_CP068107.1"/>
</dbReference>
<gene>
    <name evidence="4" type="ORF">NCTC11179_00834</name>
</gene>
<organism evidence="4 5">
    <name type="scientific">Myroides odoratus</name>
    <name type="common">Flavobacterium odoratum</name>
    <dbReference type="NCBI Taxonomy" id="256"/>
    <lineage>
        <taxon>Bacteria</taxon>
        <taxon>Pseudomonadati</taxon>
        <taxon>Bacteroidota</taxon>
        <taxon>Flavobacteriia</taxon>
        <taxon>Flavobacteriales</taxon>
        <taxon>Flavobacteriaceae</taxon>
        <taxon>Myroides</taxon>
    </lineage>
</organism>
<evidence type="ECO:0000256" key="1">
    <source>
        <dbReference type="ARBA" id="ARBA00022679"/>
    </source>
</evidence>
<keyword evidence="1 4" id="KW-0808">Transferase</keyword>
<dbReference type="PANTHER" id="PTHR43877:SF2">
    <property type="entry name" value="AMINOALKYLPHOSPHONATE N-ACETYLTRANSFERASE-RELATED"/>
    <property type="match status" value="1"/>
</dbReference>
<dbReference type="Gene3D" id="3.40.630.30">
    <property type="match status" value="1"/>
</dbReference>
<dbReference type="GO" id="GO:0016747">
    <property type="term" value="F:acyltransferase activity, transferring groups other than amino-acyl groups"/>
    <property type="evidence" value="ECO:0007669"/>
    <property type="project" value="InterPro"/>
</dbReference>
<name>A0A378RLR6_MYROD</name>
<protein>
    <submittedName>
        <fullName evidence="4">TDP-fucosamine acetyltransferase</fullName>
    </submittedName>
</protein>
<dbReference type="EMBL" id="UGQL01000001">
    <property type="protein sequence ID" value="STZ27299.1"/>
    <property type="molecule type" value="Genomic_DNA"/>
</dbReference>
<dbReference type="InterPro" id="IPR016181">
    <property type="entry name" value="Acyl_CoA_acyltransferase"/>
</dbReference>
<evidence type="ECO:0000313" key="5">
    <source>
        <dbReference type="Proteomes" id="UP000255024"/>
    </source>
</evidence>
<dbReference type="Proteomes" id="UP000255024">
    <property type="component" value="Unassembled WGS sequence"/>
</dbReference>
<dbReference type="PANTHER" id="PTHR43877">
    <property type="entry name" value="AMINOALKYLPHOSPHONATE N-ACETYLTRANSFERASE-RELATED-RELATED"/>
    <property type="match status" value="1"/>
</dbReference>
<dbReference type="AlphaFoldDB" id="A0A378RLR6"/>
<evidence type="ECO:0000313" key="4">
    <source>
        <dbReference type="EMBL" id="STZ27299.1"/>
    </source>
</evidence>
<evidence type="ECO:0000256" key="2">
    <source>
        <dbReference type="ARBA" id="ARBA00023315"/>
    </source>
</evidence>
<evidence type="ECO:0000259" key="3">
    <source>
        <dbReference type="PROSITE" id="PS51186"/>
    </source>
</evidence>
<proteinExistence type="predicted"/>
<keyword evidence="5" id="KW-1185">Reference proteome</keyword>
<dbReference type="InterPro" id="IPR000182">
    <property type="entry name" value="GNAT_dom"/>
</dbReference>
<dbReference type="PROSITE" id="PS51186">
    <property type="entry name" value="GNAT"/>
    <property type="match status" value="1"/>
</dbReference>